<feature type="compositionally biased region" description="Acidic residues" evidence="1">
    <location>
        <begin position="279"/>
        <end position="290"/>
    </location>
</feature>
<sequence length="290" mass="32056">MTDNTSRTNTVVQTGKSIVSAIGRGIRWVVVLAPIVGTAILWVYGFLVIIGINVWALSELTVFGVEPFFLLTEEHKPYIQIAWVSITISTLPALVVAAKLLSKDVRYLRAVDPKTGRTGVWALPPQRFKQLTVVDDNDNEVGVDGLHKIEFSDGKIGYEADEYDDSTLTAKSSWYVGLEPSEVRTQKSAIDDIRGEFLLLVNAALDTIAGKSRAAREAGAAEINESIRRRELATTQTEGTPATPLQDYLEDGYDRLQRVEGQRTRDTPRDAELRQRFEDADEGGDSGDEQ</sequence>
<keyword evidence="2" id="KW-0812">Transmembrane</keyword>
<dbReference type="EMBL" id="JBHUDP010000004">
    <property type="protein sequence ID" value="MFD1686372.1"/>
    <property type="molecule type" value="Genomic_DNA"/>
</dbReference>
<name>A0ABD6DYJ6_9EURY</name>
<evidence type="ECO:0000256" key="2">
    <source>
        <dbReference type="SAM" id="Phobius"/>
    </source>
</evidence>
<feature type="transmembrane region" description="Helical" evidence="2">
    <location>
        <begin position="78"/>
        <end position="101"/>
    </location>
</feature>
<dbReference type="RefSeq" id="WP_256305398.1">
    <property type="nucleotide sequence ID" value="NZ_JANHAW010000001.1"/>
</dbReference>
<dbReference type="AlphaFoldDB" id="A0ABD6DYJ6"/>
<proteinExistence type="predicted"/>
<feature type="region of interest" description="Disordered" evidence="1">
    <location>
        <begin position="258"/>
        <end position="290"/>
    </location>
</feature>
<accession>A0ABD6DYJ6</accession>
<feature type="transmembrane region" description="Helical" evidence="2">
    <location>
        <begin position="28"/>
        <end position="58"/>
    </location>
</feature>
<comment type="caution">
    <text evidence="3">The sequence shown here is derived from an EMBL/GenBank/DDBJ whole genome shotgun (WGS) entry which is preliminary data.</text>
</comment>
<evidence type="ECO:0000313" key="4">
    <source>
        <dbReference type="Proteomes" id="UP001597092"/>
    </source>
</evidence>
<organism evidence="3 4">
    <name type="scientific">Halobellus litoreus</name>
    <dbReference type="NCBI Taxonomy" id="755310"/>
    <lineage>
        <taxon>Archaea</taxon>
        <taxon>Methanobacteriati</taxon>
        <taxon>Methanobacteriota</taxon>
        <taxon>Stenosarchaea group</taxon>
        <taxon>Halobacteria</taxon>
        <taxon>Halobacteriales</taxon>
        <taxon>Haloferacaceae</taxon>
        <taxon>Halobellus</taxon>
    </lineage>
</organism>
<dbReference type="Proteomes" id="UP001597092">
    <property type="component" value="Unassembled WGS sequence"/>
</dbReference>
<feature type="compositionally biased region" description="Basic and acidic residues" evidence="1">
    <location>
        <begin position="258"/>
        <end position="278"/>
    </location>
</feature>
<evidence type="ECO:0000313" key="3">
    <source>
        <dbReference type="EMBL" id="MFD1686372.1"/>
    </source>
</evidence>
<protein>
    <recommendedName>
        <fullName evidence="5">PH domain-containing protein</fullName>
    </recommendedName>
</protein>
<keyword evidence="4" id="KW-1185">Reference proteome</keyword>
<gene>
    <name evidence="3" type="ORF">ACFSAS_12185</name>
</gene>
<evidence type="ECO:0008006" key="5">
    <source>
        <dbReference type="Google" id="ProtNLM"/>
    </source>
</evidence>
<keyword evidence="2" id="KW-0472">Membrane</keyword>
<keyword evidence="2" id="KW-1133">Transmembrane helix</keyword>
<evidence type="ECO:0000256" key="1">
    <source>
        <dbReference type="SAM" id="MobiDB-lite"/>
    </source>
</evidence>
<reference evidence="3 4" key="1">
    <citation type="journal article" date="2019" name="Int. J. Syst. Evol. Microbiol.">
        <title>The Global Catalogue of Microorganisms (GCM) 10K type strain sequencing project: providing services to taxonomists for standard genome sequencing and annotation.</title>
        <authorList>
            <consortium name="The Broad Institute Genomics Platform"/>
            <consortium name="The Broad Institute Genome Sequencing Center for Infectious Disease"/>
            <person name="Wu L."/>
            <person name="Ma J."/>
        </authorList>
    </citation>
    <scope>NUCLEOTIDE SEQUENCE [LARGE SCALE GENOMIC DNA]</scope>
    <source>
        <strain evidence="3 4">CGMCC 1.10387</strain>
    </source>
</reference>